<dbReference type="HOGENOM" id="CLU_2989413_0_0_6"/>
<accession>Q1RG88</accession>
<dbReference type="AlphaFoldDB" id="Q1RG88"/>
<gene>
    <name evidence="2" type="ordered locus">UTI89_C0116</name>
</gene>
<evidence type="ECO:0000313" key="2">
    <source>
        <dbReference type="EMBL" id="ABE05626.1"/>
    </source>
</evidence>
<evidence type="ECO:0000313" key="3">
    <source>
        <dbReference type="Proteomes" id="UP000001952"/>
    </source>
</evidence>
<reference evidence="2 3" key="1">
    <citation type="journal article" date="2006" name="Proc. Natl. Acad. Sci. U.S.A.">
        <title>Identification of genes subject to positive selection in uropathogenic strains of Escherichia coli: a comparative genomics approach.</title>
        <authorList>
            <person name="Chen S.L."/>
            <person name="Hung C.S."/>
            <person name="Xu J."/>
            <person name="Reigstad C.S."/>
            <person name="Magrini V."/>
            <person name="Sabo A."/>
            <person name="Blasiar D."/>
            <person name="Bieri T."/>
            <person name="Meyer R.R."/>
            <person name="Ozersky P."/>
            <person name="Armstrong J.R."/>
            <person name="Fulton R.S."/>
            <person name="Latreille J.P."/>
            <person name="Spieth J."/>
            <person name="Hooton T.M."/>
            <person name="Mardis E.R."/>
            <person name="Hultgren S.J."/>
            <person name="Gordon J.I."/>
        </authorList>
    </citation>
    <scope>NUCLEOTIDE SEQUENCE [LARGE SCALE GENOMIC DNA]</scope>
    <source>
        <strain evidence="3">UTI89 / UPEC</strain>
    </source>
</reference>
<dbReference type="EMBL" id="CP000243">
    <property type="protein sequence ID" value="ABE05626.1"/>
    <property type="molecule type" value="Genomic_DNA"/>
</dbReference>
<proteinExistence type="predicted"/>
<organism evidence="2 3">
    <name type="scientific">Escherichia coli (strain UTI89 / UPEC)</name>
    <dbReference type="NCBI Taxonomy" id="364106"/>
    <lineage>
        <taxon>Bacteria</taxon>
        <taxon>Pseudomonadati</taxon>
        <taxon>Pseudomonadota</taxon>
        <taxon>Gammaproteobacteria</taxon>
        <taxon>Enterobacterales</taxon>
        <taxon>Enterobacteriaceae</taxon>
        <taxon>Escherichia</taxon>
    </lineage>
</organism>
<sequence>MVGATLANAISTSEGQKTKRESSFRGFLFRCSERQEICEALRRKLGKGRFIRPRWSG</sequence>
<name>Q1RG88_ECOUT</name>
<dbReference type="KEGG" id="eci:UTI89_C0116"/>
<protein>
    <submittedName>
        <fullName evidence="2">Uncharacterized protein</fullName>
    </submittedName>
</protein>
<evidence type="ECO:0000256" key="1">
    <source>
        <dbReference type="SAM" id="MobiDB-lite"/>
    </source>
</evidence>
<dbReference type="Proteomes" id="UP000001952">
    <property type="component" value="Chromosome"/>
</dbReference>
<feature type="region of interest" description="Disordered" evidence="1">
    <location>
        <begin position="1"/>
        <end position="20"/>
    </location>
</feature>